<evidence type="ECO:0000313" key="2">
    <source>
        <dbReference type="Proteomes" id="UP000054524"/>
    </source>
</evidence>
<evidence type="ECO:0000313" key="1">
    <source>
        <dbReference type="EMBL" id="KFG25310.1"/>
    </source>
</evidence>
<dbReference type="RefSeq" id="XP_052903865.1">
    <property type="nucleotide sequence ID" value="XM_053049694.1"/>
</dbReference>
<gene>
    <name evidence="1" type="ORF">NESG_02081</name>
</gene>
<dbReference type="SUPFAM" id="SSF50249">
    <property type="entry name" value="Nucleic acid-binding proteins"/>
    <property type="match status" value="1"/>
</dbReference>
<organism evidence="1 2">
    <name type="scientific">Nematocida ausubeli (strain ATCC PRA-371 / ERTm2)</name>
    <name type="common">Nematode killer fungus</name>
    <dbReference type="NCBI Taxonomy" id="1913371"/>
    <lineage>
        <taxon>Eukaryota</taxon>
        <taxon>Fungi</taxon>
        <taxon>Fungi incertae sedis</taxon>
        <taxon>Microsporidia</taxon>
        <taxon>Nematocida</taxon>
    </lineage>
</organism>
<dbReference type="HOGENOM" id="CLU_1886318_0_0_1"/>
<dbReference type="InterPro" id="IPR012340">
    <property type="entry name" value="NA-bd_OB-fold"/>
</dbReference>
<dbReference type="EMBL" id="AKIJ01000005">
    <property type="protein sequence ID" value="KFG25310.1"/>
    <property type="molecule type" value="Genomic_DNA"/>
</dbReference>
<sequence length="135" mass="14834">MAFPGESKYIPRIIRPYVNSTATCIVEFIAYGHVLLRIIAIDGIKSIEVSAVLHREDALYGIKDDAKLSELFSPGDTVHGRVLSLGKKGNVVISTADASHGVVKAKDFETLEDVRMTKNKFIHNGKELNRKAAIL</sequence>
<keyword evidence="2" id="KW-1185">Reference proteome</keyword>
<proteinExistence type="predicted"/>
<dbReference type="GeneID" id="77677054"/>
<dbReference type="AlphaFoldDB" id="A0A086IZJ2"/>
<dbReference type="Proteomes" id="UP000054524">
    <property type="component" value="Unassembled WGS sequence"/>
</dbReference>
<protein>
    <recommendedName>
        <fullName evidence="3">S1 motif domain-containing protein</fullName>
    </recommendedName>
</protein>
<evidence type="ECO:0008006" key="3">
    <source>
        <dbReference type="Google" id="ProtNLM"/>
    </source>
</evidence>
<accession>A0A086IZJ2</accession>
<name>A0A086IZJ2_NEMA1</name>
<dbReference type="OrthoDB" id="440760at2759"/>
<comment type="caution">
    <text evidence="1">The sequence shown here is derived from an EMBL/GenBank/DDBJ whole genome shotgun (WGS) entry which is preliminary data.</text>
</comment>
<dbReference type="Gene3D" id="2.40.50.140">
    <property type="entry name" value="Nucleic acid-binding proteins"/>
    <property type="match status" value="1"/>
</dbReference>
<reference evidence="1 2" key="1">
    <citation type="journal article" date="2014" name="Genome Announc.">
        <title>Genome Sequence of the Microsporidian Species Nematocida sp1 Strain ERTm6 (ATCC PRA-372).</title>
        <authorList>
            <person name="Bakowski M.A."/>
            <person name="Priest M."/>
            <person name="Young S."/>
            <person name="Cuomo C.A."/>
            <person name="Troemel E.R."/>
        </authorList>
    </citation>
    <scope>NUCLEOTIDE SEQUENCE [LARGE SCALE GENOMIC DNA]</scope>
    <source>
        <strain evidence="1 2">ERTm6</strain>
    </source>
</reference>